<evidence type="ECO:0000313" key="4">
    <source>
        <dbReference type="EMBL" id="MCH81168.1"/>
    </source>
</evidence>
<proteinExistence type="predicted"/>
<evidence type="ECO:0000259" key="3">
    <source>
        <dbReference type="Pfam" id="PF25597"/>
    </source>
</evidence>
<comment type="caution">
    <text evidence="4">The sequence shown here is derived from an EMBL/GenBank/DDBJ whole genome shotgun (WGS) entry which is preliminary data.</text>
</comment>
<dbReference type="Pfam" id="PF14244">
    <property type="entry name" value="Retrotran_gag_3"/>
    <property type="match status" value="1"/>
</dbReference>
<evidence type="ECO:0000259" key="2">
    <source>
        <dbReference type="Pfam" id="PF14244"/>
    </source>
</evidence>
<dbReference type="Pfam" id="PF25597">
    <property type="entry name" value="SH3_retrovirus"/>
    <property type="match status" value="1"/>
</dbReference>
<evidence type="ECO:0000313" key="5">
    <source>
        <dbReference type="Proteomes" id="UP000265520"/>
    </source>
</evidence>
<dbReference type="EMBL" id="LXQA010001961">
    <property type="protein sequence ID" value="MCH81168.1"/>
    <property type="molecule type" value="Genomic_DNA"/>
</dbReference>
<keyword evidence="5" id="KW-1185">Reference proteome</keyword>
<sequence length="634" mass="70756">MPPRNATDPVLDNSSPYFVHPGDGPSSVIVTPLLTGSNYHSWSRSMKRALGAKMKLDFIDGTLPVPEDDFDPAFRAWHRCNQLVSAWILSSVFPSISQSVVFMENAIDIWNDLRERFSQGDLIRISELQQEVYALKQDARSVTDFYSDLKVLWEELELYLPIPSCTCRQRCTCEAMRSARRNHSLLHTIRFLTGLNENFATVKSQILLMEPLPPMNKVFSMVLQHERQGNFHEADDSKILVNAAKFGKPSSGSKSSRNCSYCGKDNHVVENCFKKQGVPPHMKKFSSANNAATEGGTSDSIAVTSPPISQDQYDKLMSLLQNSNLAPNSNSASSNQVGSSMIPNHPSGIHKGASHHICNSLNWFQSYIEINPINIKLPNGNFAIAKYSGTDKKCLRMIGSADEHEGLYHLNLTDKIAHVASIDGSNYTTIPKSAIWHFRLGHPSHCRLVSLQNKINTPVLQKKSPHEMLHNCLPDLNELKVFGSLAYASTLDVHRTKLSPRGRKCVFLGYKQGVKGTILFDLNSKDIFISRNVTHFDHVLPYTTNTSKIHWHYHSTIDCESHLDTDHSPPIDQLDTSTNPTSEPTNLTDSSPNIPSEPVVTPHIVKPDRIRHKPSYLSDYVCNSSNPSAKSSST</sequence>
<evidence type="ECO:0000256" key="1">
    <source>
        <dbReference type="SAM" id="MobiDB-lite"/>
    </source>
</evidence>
<dbReference type="PANTHER" id="PTHR37610">
    <property type="entry name" value="CCHC-TYPE DOMAIN-CONTAINING PROTEIN"/>
    <property type="match status" value="1"/>
</dbReference>
<feature type="domain" description="Retrotransposon Copia-like N-terminal" evidence="2">
    <location>
        <begin position="20"/>
        <end position="66"/>
    </location>
</feature>
<protein>
    <submittedName>
        <fullName evidence="4">Retrovirus-related pol polyprotein from transposon TNT 1-94</fullName>
    </submittedName>
</protein>
<dbReference type="Proteomes" id="UP000265520">
    <property type="component" value="Unassembled WGS sequence"/>
</dbReference>
<feature type="region of interest" description="Disordered" evidence="1">
    <location>
        <begin position="285"/>
        <end position="305"/>
    </location>
</feature>
<organism evidence="4 5">
    <name type="scientific">Trifolium medium</name>
    <dbReference type="NCBI Taxonomy" id="97028"/>
    <lineage>
        <taxon>Eukaryota</taxon>
        <taxon>Viridiplantae</taxon>
        <taxon>Streptophyta</taxon>
        <taxon>Embryophyta</taxon>
        <taxon>Tracheophyta</taxon>
        <taxon>Spermatophyta</taxon>
        <taxon>Magnoliopsida</taxon>
        <taxon>eudicotyledons</taxon>
        <taxon>Gunneridae</taxon>
        <taxon>Pentapetalae</taxon>
        <taxon>rosids</taxon>
        <taxon>fabids</taxon>
        <taxon>Fabales</taxon>
        <taxon>Fabaceae</taxon>
        <taxon>Papilionoideae</taxon>
        <taxon>50 kb inversion clade</taxon>
        <taxon>NPAAA clade</taxon>
        <taxon>Hologalegina</taxon>
        <taxon>IRL clade</taxon>
        <taxon>Trifolieae</taxon>
        <taxon>Trifolium</taxon>
    </lineage>
</organism>
<dbReference type="PANTHER" id="PTHR37610:SF55">
    <property type="entry name" value="RETROTRANSPOSON COPIA-LIKE N-TERMINAL DOMAIN-CONTAINING PROTEIN"/>
    <property type="match status" value="1"/>
</dbReference>
<feature type="non-terminal residue" evidence="4">
    <location>
        <position position="634"/>
    </location>
</feature>
<reference evidence="4 5" key="1">
    <citation type="journal article" date="2018" name="Front. Plant Sci.">
        <title>Red Clover (Trifolium pratense) and Zigzag Clover (T. medium) - A Picture of Genomic Similarities and Differences.</title>
        <authorList>
            <person name="Dluhosova J."/>
            <person name="Istvanek J."/>
            <person name="Nedelnik J."/>
            <person name="Repkova J."/>
        </authorList>
    </citation>
    <scope>NUCLEOTIDE SEQUENCE [LARGE SCALE GENOMIC DNA]</scope>
    <source>
        <strain evidence="5">cv. 10/8</strain>
        <tissue evidence="4">Leaf</tissue>
    </source>
</reference>
<dbReference type="InterPro" id="IPR057670">
    <property type="entry name" value="SH3_retrovirus"/>
</dbReference>
<accession>A0A392M2E7</accession>
<name>A0A392M2E7_9FABA</name>
<dbReference type="AlphaFoldDB" id="A0A392M2E7"/>
<gene>
    <name evidence="4" type="ORF">A2U01_0001950</name>
</gene>
<feature type="domain" description="Retroviral polymerase SH3-like" evidence="3">
    <location>
        <begin position="484"/>
        <end position="546"/>
    </location>
</feature>
<feature type="region of interest" description="Disordered" evidence="1">
    <location>
        <begin position="564"/>
        <end position="608"/>
    </location>
</feature>
<feature type="compositionally biased region" description="Polar residues" evidence="1">
    <location>
        <begin position="574"/>
        <end position="594"/>
    </location>
</feature>
<feature type="compositionally biased region" description="Polar residues" evidence="1">
    <location>
        <begin position="286"/>
        <end position="305"/>
    </location>
</feature>
<dbReference type="InterPro" id="IPR029472">
    <property type="entry name" value="Copia-like_N"/>
</dbReference>